<dbReference type="InterPro" id="IPR001474">
    <property type="entry name" value="GTP_CycHdrlase_I"/>
</dbReference>
<evidence type="ECO:0000256" key="1">
    <source>
        <dbReference type="ARBA" id="ARBA00001052"/>
    </source>
</evidence>
<keyword evidence="5" id="KW-0479">Metal-binding</keyword>
<protein>
    <recommendedName>
        <fullName evidence="5">GTP cyclohydrolase 1</fullName>
        <ecNumber evidence="5">3.5.4.16</ecNumber>
    </recommendedName>
    <alternativeName>
        <fullName evidence="5">GTP cyclohydrolase I</fullName>
        <shortName evidence="5">GTP-CH-I</shortName>
    </alternativeName>
</protein>
<evidence type="ECO:0000256" key="2">
    <source>
        <dbReference type="ARBA" id="ARBA00005080"/>
    </source>
</evidence>
<dbReference type="PANTHER" id="PTHR11109">
    <property type="entry name" value="GTP CYCLOHYDROLASE I"/>
    <property type="match status" value="1"/>
</dbReference>
<keyword evidence="5" id="KW-0547">Nucleotide-binding</keyword>
<dbReference type="EC" id="3.5.4.16" evidence="5"/>
<feature type="domain" description="GTP cyclohydrolase I" evidence="6">
    <location>
        <begin position="16"/>
        <end position="193"/>
    </location>
</feature>
<dbReference type="PANTHER" id="PTHR11109:SF7">
    <property type="entry name" value="GTP CYCLOHYDROLASE 1"/>
    <property type="match status" value="1"/>
</dbReference>
<feature type="binding site" evidence="5">
    <location>
        <position position="158"/>
    </location>
    <ligand>
        <name>Zn(2+)</name>
        <dbReference type="ChEBI" id="CHEBI:29105"/>
    </ligand>
</feature>
<dbReference type="GO" id="GO:0003934">
    <property type="term" value="F:GTP cyclohydrolase I activity"/>
    <property type="evidence" value="ECO:0007669"/>
    <property type="project" value="UniProtKB-EC"/>
</dbReference>
<dbReference type="EMBL" id="JBHSOC010000011">
    <property type="protein sequence ID" value="MFC5641373.1"/>
    <property type="molecule type" value="Genomic_DNA"/>
</dbReference>
<comment type="subunit">
    <text evidence="5">Homopolymer.</text>
</comment>
<feature type="binding site" evidence="5">
    <location>
        <position position="85"/>
    </location>
    <ligand>
        <name>Zn(2+)</name>
        <dbReference type="ChEBI" id="CHEBI:29105"/>
    </ligand>
</feature>
<keyword evidence="4 5" id="KW-0378">Hydrolase</keyword>
<comment type="catalytic activity">
    <reaction evidence="1 5">
        <text>GTP + H2O = 7,8-dihydroneopterin 3'-triphosphate + formate + H(+)</text>
        <dbReference type="Rhea" id="RHEA:17473"/>
        <dbReference type="ChEBI" id="CHEBI:15377"/>
        <dbReference type="ChEBI" id="CHEBI:15378"/>
        <dbReference type="ChEBI" id="CHEBI:15740"/>
        <dbReference type="ChEBI" id="CHEBI:37565"/>
        <dbReference type="ChEBI" id="CHEBI:58462"/>
        <dbReference type="EC" id="3.5.4.16"/>
    </reaction>
</comment>
<keyword evidence="5" id="KW-0342">GTP-binding</keyword>
<evidence type="ECO:0000313" key="7">
    <source>
        <dbReference type="EMBL" id="MFC5641373.1"/>
    </source>
</evidence>
<dbReference type="NCBIfam" id="NF006826">
    <property type="entry name" value="PRK09347.1-3"/>
    <property type="match status" value="1"/>
</dbReference>
<comment type="caution">
    <text evidence="7">The sequence shown here is derived from an EMBL/GenBank/DDBJ whole genome shotgun (WGS) entry which is preliminary data.</text>
</comment>
<reference evidence="8" key="1">
    <citation type="journal article" date="2019" name="Int. J. Syst. Evol. Microbiol.">
        <title>The Global Catalogue of Microorganisms (GCM) 10K type strain sequencing project: providing services to taxonomists for standard genome sequencing and annotation.</title>
        <authorList>
            <consortium name="The Broad Institute Genomics Platform"/>
            <consortium name="The Broad Institute Genome Sequencing Center for Infectious Disease"/>
            <person name="Wu L."/>
            <person name="Ma J."/>
        </authorList>
    </citation>
    <scope>NUCLEOTIDE SEQUENCE [LARGE SCALE GENOMIC DNA]</scope>
    <source>
        <strain evidence="8">CGMCC 4.1622</strain>
    </source>
</reference>
<evidence type="ECO:0000256" key="5">
    <source>
        <dbReference type="HAMAP-Rule" id="MF_00223"/>
    </source>
</evidence>
<name>A0ABW0V793_9ACTN</name>
<evidence type="ECO:0000256" key="3">
    <source>
        <dbReference type="ARBA" id="ARBA00022563"/>
    </source>
</evidence>
<dbReference type="Gene3D" id="1.10.286.10">
    <property type="match status" value="1"/>
</dbReference>
<comment type="pathway">
    <text evidence="2 5">Cofactor biosynthesis; 7,8-dihydroneopterin triphosphate biosynthesis; 7,8-dihydroneopterin triphosphate from GTP: step 1/1.</text>
</comment>
<evidence type="ECO:0000256" key="4">
    <source>
        <dbReference type="ARBA" id="ARBA00022801"/>
    </source>
</evidence>
<feature type="binding site" evidence="5">
    <location>
        <position position="88"/>
    </location>
    <ligand>
        <name>Zn(2+)</name>
        <dbReference type="ChEBI" id="CHEBI:29105"/>
    </ligand>
</feature>
<comment type="similarity">
    <text evidence="5">Belongs to the GTP cyclohydrolase I family.</text>
</comment>
<evidence type="ECO:0000259" key="6">
    <source>
        <dbReference type="Pfam" id="PF01227"/>
    </source>
</evidence>
<dbReference type="InterPro" id="IPR043133">
    <property type="entry name" value="GTP-CH-I_C/QueF"/>
</dbReference>
<proteinExistence type="inferred from homology"/>
<keyword evidence="8" id="KW-1185">Reference proteome</keyword>
<gene>
    <name evidence="5 7" type="primary">folE</name>
    <name evidence="7" type="ORF">ACFPZF_08355</name>
</gene>
<dbReference type="RefSeq" id="WP_346143444.1">
    <property type="nucleotide sequence ID" value="NZ_BAAAUA010000013.1"/>
</dbReference>
<dbReference type="HAMAP" id="MF_00223">
    <property type="entry name" value="FolE"/>
    <property type="match status" value="1"/>
</dbReference>
<keyword evidence="5" id="KW-0862">Zinc</keyword>
<dbReference type="Proteomes" id="UP001596066">
    <property type="component" value="Unassembled WGS sequence"/>
</dbReference>
<dbReference type="InterPro" id="IPR043134">
    <property type="entry name" value="GTP-CH-I_N"/>
</dbReference>
<dbReference type="Gene3D" id="3.30.1130.10">
    <property type="match status" value="1"/>
</dbReference>
<accession>A0ABW0V793</accession>
<dbReference type="Pfam" id="PF01227">
    <property type="entry name" value="GTP_cyclohydroI"/>
    <property type="match status" value="1"/>
</dbReference>
<dbReference type="InterPro" id="IPR020602">
    <property type="entry name" value="GTP_CycHdrlase_I_dom"/>
</dbReference>
<dbReference type="SUPFAM" id="SSF55620">
    <property type="entry name" value="Tetrahydrobiopterin biosynthesis enzymes-like"/>
    <property type="match status" value="1"/>
</dbReference>
<evidence type="ECO:0000313" key="8">
    <source>
        <dbReference type="Proteomes" id="UP001596066"/>
    </source>
</evidence>
<keyword evidence="3 5" id="KW-0554">One-carbon metabolism</keyword>
<sequence>MTTTLPDGIDLAAATDHAASLLAALGIPCNSESTTDTPRRMAKALAELTSGVHLDPARHLKVTFPPEDERPGLIAAVHVPFVALCEHHVLPFPGRATVAYLPKPGARIVGLSKLARLAQEYAARPQVQERLGRQVVEALDSHLDVQGAACLIRSQHACMTLRGARAHDAAMVTTHLTGLLDTDVARRAEILALMPSPS</sequence>
<organism evidence="7 8">
    <name type="scientific">Kitasatospora cinereorecta</name>
    <dbReference type="NCBI Taxonomy" id="285560"/>
    <lineage>
        <taxon>Bacteria</taxon>
        <taxon>Bacillati</taxon>
        <taxon>Actinomycetota</taxon>
        <taxon>Actinomycetes</taxon>
        <taxon>Kitasatosporales</taxon>
        <taxon>Streptomycetaceae</taxon>
        <taxon>Kitasatospora</taxon>
    </lineage>
</organism>